<sequence>MHLSTPSNAGLSIRDLTISFPGPSGRLAVVNRISLAVEPREILGLVGESGSGKSLTATAVLRLIDPPGAIEDGAIMLDGRDIVGLDERAIRALRGGEVAMIWQDPMASLNPVRRIGDQIGEAVRLHWRRIGQGRCTKAKVRAMVLKSLETVNIPEASSRIDAYPHQLSGGLQQRVMIAMALVCRPTLLIADEPTTALDVTIQAQILELVRSLRDESGMSVLLITHDLGTVAETADRAAVMYAGEIVEVAPSAELFKNPAHPYTFGLIASTPRRSTARGTLRPIFGSVPEPGVVPQGCRFNTRCPKVMDVCRTVSPHVSAVAPGHTVRCHLHG</sequence>
<comment type="similarity">
    <text evidence="2">Belongs to the ABC transporter superfamily.</text>
</comment>
<dbReference type="PROSITE" id="PS50893">
    <property type="entry name" value="ABC_TRANSPORTER_2"/>
    <property type="match status" value="1"/>
</dbReference>
<dbReference type="Gene3D" id="3.40.50.300">
    <property type="entry name" value="P-loop containing nucleotide triphosphate hydrolases"/>
    <property type="match status" value="1"/>
</dbReference>
<organism evidence="9 10">
    <name type="scientific">Acuticoccus mangrovi</name>
    <dbReference type="NCBI Taxonomy" id="2796142"/>
    <lineage>
        <taxon>Bacteria</taxon>
        <taxon>Pseudomonadati</taxon>
        <taxon>Pseudomonadota</taxon>
        <taxon>Alphaproteobacteria</taxon>
        <taxon>Hyphomicrobiales</taxon>
        <taxon>Amorphaceae</taxon>
        <taxon>Acuticoccus</taxon>
    </lineage>
</organism>
<keyword evidence="6 9" id="KW-0067">ATP-binding</keyword>
<evidence type="ECO:0000256" key="4">
    <source>
        <dbReference type="ARBA" id="ARBA00022475"/>
    </source>
</evidence>
<keyword evidence="3" id="KW-0813">Transport</keyword>
<dbReference type="EMBL" id="JAEKJA010000009">
    <property type="protein sequence ID" value="MBJ3776484.1"/>
    <property type="molecule type" value="Genomic_DNA"/>
</dbReference>
<dbReference type="InterPro" id="IPR050388">
    <property type="entry name" value="ABC_Ni/Peptide_Import"/>
</dbReference>
<dbReference type="GO" id="GO:0015833">
    <property type="term" value="P:peptide transport"/>
    <property type="evidence" value="ECO:0007669"/>
    <property type="project" value="InterPro"/>
</dbReference>
<keyword evidence="10" id="KW-1185">Reference proteome</keyword>
<dbReference type="InterPro" id="IPR027417">
    <property type="entry name" value="P-loop_NTPase"/>
</dbReference>
<dbReference type="CDD" id="cd03257">
    <property type="entry name" value="ABC_NikE_OppD_transporters"/>
    <property type="match status" value="1"/>
</dbReference>
<evidence type="ECO:0000256" key="7">
    <source>
        <dbReference type="ARBA" id="ARBA00023136"/>
    </source>
</evidence>
<dbReference type="AlphaFoldDB" id="A0A934IRS9"/>
<dbReference type="Pfam" id="PF00005">
    <property type="entry name" value="ABC_tran"/>
    <property type="match status" value="1"/>
</dbReference>
<protein>
    <submittedName>
        <fullName evidence="9">ABC transporter ATP-binding protein</fullName>
    </submittedName>
</protein>
<evidence type="ECO:0000256" key="3">
    <source>
        <dbReference type="ARBA" id="ARBA00022448"/>
    </source>
</evidence>
<dbReference type="PANTHER" id="PTHR43297">
    <property type="entry name" value="OLIGOPEPTIDE TRANSPORT ATP-BINDING PROTEIN APPD"/>
    <property type="match status" value="1"/>
</dbReference>
<dbReference type="InterPro" id="IPR003439">
    <property type="entry name" value="ABC_transporter-like_ATP-bd"/>
</dbReference>
<feature type="domain" description="ABC transporter" evidence="8">
    <location>
        <begin position="11"/>
        <end position="267"/>
    </location>
</feature>
<proteinExistence type="inferred from homology"/>
<name>A0A934IRS9_9HYPH</name>
<comment type="subcellular location">
    <subcellularLocation>
        <location evidence="1">Cell inner membrane</location>
        <topology evidence="1">Peripheral membrane protein</topology>
    </subcellularLocation>
</comment>
<evidence type="ECO:0000256" key="1">
    <source>
        <dbReference type="ARBA" id="ARBA00004417"/>
    </source>
</evidence>
<keyword evidence="7" id="KW-0472">Membrane</keyword>
<evidence type="ECO:0000313" key="10">
    <source>
        <dbReference type="Proteomes" id="UP000609531"/>
    </source>
</evidence>
<dbReference type="SUPFAM" id="SSF52540">
    <property type="entry name" value="P-loop containing nucleoside triphosphate hydrolases"/>
    <property type="match status" value="1"/>
</dbReference>
<evidence type="ECO:0000313" key="9">
    <source>
        <dbReference type="EMBL" id="MBJ3776484.1"/>
    </source>
</evidence>
<evidence type="ECO:0000256" key="2">
    <source>
        <dbReference type="ARBA" id="ARBA00005417"/>
    </source>
</evidence>
<dbReference type="GO" id="GO:0016887">
    <property type="term" value="F:ATP hydrolysis activity"/>
    <property type="evidence" value="ECO:0007669"/>
    <property type="project" value="InterPro"/>
</dbReference>
<dbReference type="GO" id="GO:0055085">
    <property type="term" value="P:transmembrane transport"/>
    <property type="evidence" value="ECO:0007669"/>
    <property type="project" value="UniProtKB-ARBA"/>
</dbReference>
<gene>
    <name evidence="9" type="ORF">JCR33_12330</name>
</gene>
<dbReference type="PANTHER" id="PTHR43297:SF2">
    <property type="entry name" value="DIPEPTIDE TRANSPORT ATP-BINDING PROTEIN DPPD"/>
    <property type="match status" value="1"/>
</dbReference>
<dbReference type="Pfam" id="PF08352">
    <property type="entry name" value="oligo_HPY"/>
    <property type="match status" value="1"/>
</dbReference>
<dbReference type="GO" id="GO:0005886">
    <property type="term" value="C:plasma membrane"/>
    <property type="evidence" value="ECO:0007669"/>
    <property type="project" value="UniProtKB-SubCell"/>
</dbReference>
<evidence type="ECO:0000259" key="8">
    <source>
        <dbReference type="PROSITE" id="PS50893"/>
    </source>
</evidence>
<evidence type="ECO:0000256" key="5">
    <source>
        <dbReference type="ARBA" id="ARBA00022741"/>
    </source>
</evidence>
<evidence type="ECO:0000256" key="6">
    <source>
        <dbReference type="ARBA" id="ARBA00022840"/>
    </source>
</evidence>
<dbReference type="GO" id="GO:0005524">
    <property type="term" value="F:ATP binding"/>
    <property type="evidence" value="ECO:0007669"/>
    <property type="project" value="UniProtKB-KW"/>
</dbReference>
<dbReference type="Proteomes" id="UP000609531">
    <property type="component" value="Unassembled WGS sequence"/>
</dbReference>
<dbReference type="InterPro" id="IPR003593">
    <property type="entry name" value="AAA+_ATPase"/>
</dbReference>
<reference evidence="9" key="1">
    <citation type="submission" date="2020-12" db="EMBL/GenBank/DDBJ databases">
        <title>Bacterial taxonomy.</title>
        <authorList>
            <person name="Pan X."/>
        </authorList>
    </citation>
    <scope>NUCLEOTIDE SEQUENCE</scope>
    <source>
        <strain evidence="9">B2012</strain>
    </source>
</reference>
<comment type="caution">
    <text evidence="9">The sequence shown here is derived from an EMBL/GenBank/DDBJ whole genome shotgun (WGS) entry which is preliminary data.</text>
</comment>
<dbReference type="InterPro" id="IPR013563">
    <property type="entry name" value="Oligopep_ABC_C"/>
</dbReference>
<dbReference type="NCBIfam" id="TIGR01727">
    <property type="entry name" value="oligo_HPY"/>
    <property type="match status" value="1"/>
</dbReference>
<accession>A0A934IRS9</accession>
<keyword evidence="5" id="KW-0547">Nucleotide-binding</keyword>
<dbReference type="SMART" id="SM00382">
    <property type="entry name" value="AAA"/>
    <property type="match status" value="1"/>
</dbReference>
<dbReference type="FunFam" id="3.40.50.300:FF:000016">
    <property type="entry name" value="Oligopeptide ABC transporter ATP-binding component"/>
    <property type="match status" value="1"/>
</dbReference>
<keyword evidence="4" id="KW-1003">Cell membrane</keyword>